<dbReference type="InterPro" id="IPR026444">
    <property type="entry name" value="Secre_tail"/>
</dbReference>
<dbReference type="InterPro" id="IPR036278">
    <property type="entry name" value="Sialidase_sf"/>
</dbReference>
<sequence>MRKFSFLMLLAVCSLSAQPEWHALESAPENTNNQRFDDVFFLTETLGWAANGSAAAVYKTTDGGENWTLQVAEQTPQLPGNYYFRNIEFLNENIGFLGTLQNNKFLKTTDGGATWSIIPSLMPTPAAICGIDCVGESTVYACGSYFSENAYVLKSTDSGQTWQYIDMGAYAEGLVELLFVDENLGYASGKGAAGGTILRTTDGGVSWTEIYNTGIAGEYVWKLQILASNPNCMFGSVESVNALPGKLVRTLDNGVSWVSHDVPDTDIQAVGFLTEDHGFMGGHASPFLETTDGGATWSENFVGSNLNRIQILNDNLAYASGATIYKFSETLGKSDFKEKGRTPLKAAVTPNPVKDKMTVTIEFVDSDHLVLELYDISGRRVRELLRDEIPAAGKKSYTFDAPRASGGYFVNIHTDTGRQSVKFVK</sequence>
<evidence type="ECO:0000313" key="6">
    <source>
        <dbReference type="EMBL" id="SCY42014.1"/>
    </source>
</evidence>
<dbReference type="RefSeq" id="WP_170826807.1">
    <property type="nucleotide sequence ID" value="NZ_FMVF01000005.1"/>
</dbReference>
<protein>
    <submittedName>
        <fullName evidence="6">Por secretion system C-terminal sorting domain-containing protein</fullName>
    </submittedName>
</protein>
<name>A0A1G5FS92_9FLAO</name>
<dbReference type="Pfam" id="PF14870">
    <property type="entry name" value="PSII_BNR"/>
    <property type="match status" value="1"/>
</dbReference>
<dbReference type="EMBL" id="FMVF01000005">
    <property type="protein sequence ID" value="SCY42014.1"/>
    <property type="molecule type" value="Genomic_DNA"/>
</dbReference>
<feature type="chain" id="PRO_5011740725" evidence="4">
    <location>
        <begin position="20"/>
        <end position="425"/>
    </location>
</feature>
<feature type="signal peptide" evidence="4">
    <location>
        <begin position="1"/>
        <end position="19"/>
    </location>
</feature>
<dbReference type="Proteomes" id="UP000199354">
    <property type="component" value="Unassembled WGS sequence"/>
</dbReference>
<dbReference type="InterPro" id="IPR028203">
    <property type="entry name" value="PSII_CF48-like_dom"/>
</dbReference>
<keyword evidence="3" id="KW-0604">Photosystem II</keyword>
<keyword evidence="2 4" id="KW-0732">Signal</keyword>
<keyword evidence="7" id="KW-1185">Reference proteome</keyword>
<organism evidence="6 7">
    <name type="scientific">Flavobacterium caeni</name>
    <dbReference type="NCBI Taxonomy" id="490189"/>
    <lineage>
        <taxon>Bacteria</taxon>
        <taxon>Pseudomonadati</taxon>
        <taxon>Bacteroidota</taxon>
        <taxon>Flavobacteriia</taxon>
        <taxon>Flavobacteriales</taxon>
        <taxon>Flavobacteriaceae</taxon>
        <taxon>Flavobacterium</taxon>
    </lineage>
</organism>
<keyword evidence="1" id="KW-0602">Photosynthesis</keyword>
<dbReference type="InterPro" id="IPR015943">
    <property type="entry name" value="WD40/YVTN_repeat-like_dom_sf"/>
</dbReference>
<evidence type="ECO:0000259" key="5">
    <source>
        <dbReference type="Pfam" id="PF14870"/>
    </source>
</evidence>
<evidence type="ECO:0000256" key="1">
    <source>
        <dbReference type="ARBA" id="ARBA00022531"/>
    </source>
</evidence>
<dbReference type="PANTHER" id="PTHR47199:SF2">
    <property type="entry name" value="PHOTOSYSTEM II STABILITY_ASSEMBLY FACTOR HCF136, CHLOROPLASTIC"/>
    <property type="match status" value="1"/>
</dbReference>
<dbReference type="SUPFAM" id="SSF50939">
    <property type="entry name" value="Sialidases"/>
    <property type="match status" value="1"/>
</dbReference>
<dbReference type="AlphaFoldDB" id="A0A1G5FS92"/>
<gene>
    <name evidence="6" type="ORF">SAMN02927903_01385</name>
</gene>
<reference evidence="6 7" key="1">
    <citation type="submission" date="2016-10" db="EMBL/GenBank/DDBJ databases">
        <authorList>
            <person name="de Groot N.N."/>
        </authorList>
    </citation>
    <scope>NUCLEOTIDE SEQUENCE [LARGE SCALE GENOMIC DNA]</scope>
    <source>
        <strain evidence="6 7">CGMCC 1.7031</strain>
    </source>
</reference>
<evidence type="ECO:0000256" key="3">
    <source>
        <dbReference type="ARBA" id="ARBA00023276"/>
    </source>
</evidence>
<dbReference type="STRING" id="490189.SAMN02927903_01385"/>
<dbReference type="NCBIfam" id="TIGR04183">
    <property type="entry name" value="Por_Secre_tail"/>
    <property type="match status" value="1"/>
</dbReference>
<accession>A0A1G5FS92</accession>
<dbReference type="GO" id="GO:0009523">
    <property type="term" value="C:photosystem II"/>
    <property type="evidence" value="ECO:0007669"/>
    <property type="project" value="UniProtKB-KW"/>
</dbReference>
<proteinExistence type="predicted"/>
<dbReference type="SUPFAM" id="SSF110296">
    <property type="entry name" value="Oligoxyloglucan reducing end-specific cellobiohydrolase"/>
    <property type="match status" value="1"/>
</dbReference>
<dbReference type="Gene3D" id="2.130.10.10">
    <property type="entry name" value="YVTN repeat-like/Quinoprotein amine dehydrogenase"/>
    <property type="match status" value="2"/>
</dbReference>
<dbReference type="PANTHER" id="PTHR47199">
    <property type="entry name" value="PHOTOSYSTEM II STABILITY/ASSEMBLY FACTOR HCF136, CHLOROPLASTIC"/>
    <property type="match status" value="1"/>
</dbReference>
<evidence type="ECO:0000256" key="2">
    <source>
        <dbReference type="ARBA" id="ARBA00022729"/>
    </source>
</evidence>
<dbReference type="GO" id="GO:0015979">
    <property type="term" value="P:photosynthesis"/>
    <property type="evidence" value="ECO:0007669"/>
    <property type="project" value="UniProtKB-KW"/>
</dbReference>
<feature type="domain" description="Photosynthesis system II assembly factor Ycf48/Hcf136-like" evidence="5">
    <location>
        <begin position="33"/>
        <end position="163"/>
    </location>
</feature>
<evidence type="ECO:0000313" key="7">
    <source>
        <dbReference type="Proteomes" id="UP000199354"/>
    </source>
</evidence>
<evidence type="ECO:0000256" key="4">
    <source>
        <dbReference type="SAM" id="SignalP"/>
    </source>
</evidence>